<feature type="domain" description="BioF2-like acetyltransferase" evidence="1">
    <location>
        <begin position="213"/>
        <end position="357"/>
    </location>
</feature>
<dbReference type="Gene3D" id="3.40.630.30">
    <property type="match status" value="1"/>
</dbReference>
<dbReference type="InterPro" id="IPR016181">
    <property type="entry name" value="Acyl_CoA_acyltransferase"/>
</dbReference>
<dbReference type="EMBL" id="PVBR01000004">
    <property type="protein sequence ID" value="PRD44311.1"/>
    <property type="molecule type" value="Genomic_DNA"/>
</dbReference>
<dbReference type="SUPFAM" id="SSF55729">
    <property type="entry name" value="Acyl-CoA N-acyltransferases (Nat)"/>
    <property type="match status" value="1"/>
</dbReference>
<accession>A0A2S9IUX7</accession>
<dbReference type="InterPro" id="IPR038740">
    <property type="entry name" value="BioF2-like_GNAT_dom"/>
</dbReference>
<dbReference type="Pfam" id="PF13480">
    <property type="entry name" value="Acetyltransf_6"/>
    <property type="match status" value="1"/>
</dbReference>
<dbReference type="AlphaFoldDB" id="A0A2S9IUX7"/>
<protein>
    <submittedName>
        <fullName evidence="2">Cellulose biosynthesis protein CelD</fullName>
    </submittedName>
</protein>
<gene>
    <name evidence="2" type="ORF">C5748_06900</name>
</gene>
<evidence type="ECO:0000259" key="1">
    <source>
        <dbReference type="Pfam" id="PF13480"/>
    </source>
</evidence>
<evidence type="ECO:0000313" key="3">
    <source>
        <dbReference type="Proteomes" id="UP000239434"/>
    </source>
</evidence>
<organism evidence="2 3">
    <name type="scientific">Phyllobacterium phragmitis</name>
    <dbReference type="NCBI Taxonomy" id="2670329"/>
    <lineage>
        <taxon>Bacteria</taxon>
        <taxon>Pseudomonadati</taxon>
        <taxon>Pseudomonadota</taxon>
        <taxon>Alphaproteobacteria</taxon>
        <taxon>Hyphomicrobiales</taxon>
        <taxon>Phyllobacteriaceae</taxon>
        <taxon>Phyllobacterium</taxon>
    </lineage>
</organism>
<reference evidence="2 3" key="1">
    <citation type="submission" date="2018-02" db="EMBL/GenBank/DDBJ databases">
        <title>The draft genome of Phyllobacterium sp. 1N-3.</title>
        <authorList>
            <person name="Liu L."/>
            <person name="Li L."/>
            <person name="Zhang X."/>
            <person name="Wang T."/>
            <person name="Liang L."/>
        </authorList>
    </citation>
    <scope>NUCLEOTIDE SEQUENCE [LARGE SCALE GENOMIC DNA]</scope>
    <source>
        <strain evidence="2 3">1N-3</strain>
    </source>
</reference>
<comment type="caution">
    <text evidence="2">The sequence shown here is derived from an EMBL/GenBank/DDBJ whole genome shotgun (WGS) entry which is preliminary data.</text>
</comment>
<proteinExistence type="predicted"/>
<keyword evidence="3" id="KW-1185">Reference proteome</keyword>
<dbReference type="Proteomes" id="UP000239434">
    <property type="component" value="Unassembled WGS sequence"/>
</dbReference>
<sequence>MMVRGRWWRMHAGNPVLFRHSGFLGTSLFCHRTDLAVHPTFTIRIHDSLEGLSAEWPAGGPLSPAEARYHVFQTKTFLDVWRATFGRSRGARVCLVEVRDASGNPVIFIPLCIRASKGAKILGFIDEGAADYNAPILFPVPWEWSRPLAEQLWEAVVAALPRFDVLILDKMPGDVEGLTNPLHLISDGPNDVSCHGTDLRRPWTDIQKAQPQHKTLMRKIRNLERIAPCQYVIASGKAERDEIVHALLKQKQRRFVETHVPGFDAEPDKRAFFEEGTDIFAEAGMLHLSAIKVGDEIVSTLWGLVHGKRYYGILMSFEAGEWAKYSVGHIVNYRTLEWLHQNGFEYMDHGIGDEPWKLDHCEITVPLSKKTGTRTWRGGLYISRMRAIERLRGTRFWQKVRPLKWTALRAIRKRA</sequence>
<name>A0A2S9IUX7_9HYPH</name>
<evidence type="ECO:0000313" key="2">
    <source>
        <dbReference type="EMBL" id="PRD44311.1"/>
    </source>
</evidence>